<feature type="domain" description="DUF7791" evidence="4">
    <location>
        <begin position="651"/>
        <end position="772"/>
    </location>
</feature>
<dbReference type="Pfam" id="PF25053">
    <property type="entry name" value="DUF7791"/>
    <property type="match status" value="1"/>
</dbReference>
<name>A0A1L7XX33_9HELO</name>
<dbReference type="Gene3D" id="3.40.50.300">
    <property type="entry name" value="P-loop containing nucleotide triphosphate hydrolases"/>
    <property type="match status" value="1"/>
</dbReference>
<evidence type="ECO:0000313" key="5">
    <source>
        <dbReference type="EMBL" id="CZR69613.1"/>
    </source>
</evidence>
<evidence type="ECO:0000313" key="6">
    <source>
        <dbReference type="Proteomes" id="UP000184330"/>
    </source>
</evidence>
<feature type="domain" description="Nephrocystin 3-like N-terminal" evidence="3">
    <location>
        <begin position="370"/>
        <end position="548"/>
    </location>
</feature>
<dbReference type="AlphaFoldDB" id="A0A1L7XX33"/>
<evidence type="ECO:0000256" key="2">
    <source>
        <dbReference type="SAM" id="MobiDB-lite"/>
    </source>
</evidence>
<evidence type="ECO:0000259" key="4">
    <source>
        <dbReference type="Pfam" id="PF25053"/>
    </source>
</evidence>
<protein>
    <recommendedName>
        <fullName evidence="7">NACHT domain-containing protein</fullName>
    </recommendedName>
</protein>
<proteinExistence type="predicted"/>
<feature type="compositionally biased region" description="Polar residues" evidence="2">
    <location>
        <begin position="45"/>
        <end position="69"/>
    </location>
</feature>
<feature type="region of interest" description="Disordered" evidence="2">
    <location>
        <begin position="45"/>
        <end position="77"/>
    </location>
</feature>
<dbReference type="InterPro" id="IPR029058">
    <property type="entry name" value="AB_hydrolase_fold"/>
</dbReference>
<dbReference type="Pfam" id="PF24883">
    <property type="entry name" value="NPHP3_N"/>
    <property type="match status" value="1"/>
</dbReference>
<accession>A0A1L7XX33</accession>
<dbReference type="SUPFAM" id="SSF53474">
    <property type="entry name" value="alpha/beta-Hydrolases"/>
    <property type="match status" value="1"/>
</dbReference>
<sequence length="1138" mass="127255">MEITRHGLSEVYTPEPEIQPIAHLELIPNCVIFVHGLFGHPQNTWTGHPSINANSKPQPRGQDSSTSLDSDVESDGISKGRKAWWNGKKYGRSARDASQGVFWPGVLLPKDAPDVRIFTWGYDADIDRLTSTASQNTIFQHAGDLLADVADLLESKGGDLPIIFVTHSLGGIIVKDALNQSSQAEAIPRLVKLSIVVHGVLFLGTPHHGSSSASIGKVFYKITEAATRRPNLMLFQGLKPNSETLDRIGQGFYQTITKRNIHVASFREQKETRRWAFFSTIVVDGQSATIGLPAEDISSIPEDHSGMTKFSSAKDIGFQRVSSQVRRWLNNYRETSDKSHDLEYEACLSSLNNGHTGLRIKNVSDSHARTFHWLYDTEIVTFVTWAQESSGSPIFWIQGKPGSGKSTLMKFAMKDPRTRAALGAPYTIAGFFFHDRGSTEQKSLSGMLQEVLYSILVQQRDLRRFVDPIFKDLCRSQHTVSPRWGFEALQSAFEAIVQQGDVSANLCIFLDALDEHQGNNRQLLDLVFRISSLQDRASVTVKFCLASRPWPEFTLGLSKYPGFKIHDRTRGDIQEYTRSRLSSEGNHVAADLDALVQQVTNKAHGVFIWVRLVVDLLAKDSRDGSSPRELEQRLAETPEELRDLYAHTLRRIDPAYAEEAHIMLQIALCALSPLPLETFVNAASVALRDENPESQSREAMLLRLNSRSGGLLEAVESTELDPSETVFGDIEMFHAPTTLSITVQFIHQTVKEYIQEKQNNLGLQRAIENGYDYLLKAASKGRGLSRKSSMVYEGILGFRKANAPILLGADKIALDVFKYAKMIETETPANCSALAALLETDNSRGYDTRLDWWISNSSFEFYRPLWRNTRSLDNETWLLCLLVAANLNKYLRLRWNLVKPSLSNRSQSFLLQVALTGPKTTKSDTTRANTLQTLLELGISSNLPIEEPLLCFGGIEIAYMMICSPLELLLMYGTWRTSMKIQTESEQDDDEIQRFDTFACLLKNGANPNFRCSKIRRDDYTRAALEPGRDDSDLAIFHCARHESVKLFRLLVAHGATIPTDFYVCAQTLWRKVSPRSTMLEEVLSIILPELVRPEQLDDEEDIGVGQSIFGVRALAQAGAIGACVGRPLLANLPPLEN</sequence>
<evidence type="ECO:0000256" key="1">
    <source>
        <dbReference type="ARBA" id="ARBA00022737"/>
    </source>
</evidence>
<dbReference type="SUPFAM" id="SSF52540">
    <property type="entry name" value="P-loop containing nucleoside triphosphate hydrolases"/>
    <property type="match status" value="1"/>
</dbReference>
<gene>
    <name evidence="5" type="ORF">PAC_19513</name>
</gene>
<evidence type="ECO:0008006" key="7">
    <source>
        <dbReference type="Google" id="ProtNLM"/>
    </source>
</evidence>
<dbReference type="InterPro" id="IPR056884">
    <property type="entry name" value="NPHP3-like_N"/>
</dbReference>
<organism evidence="5 6">
    <name type="scientific">Phialocephala subalpina</name>
    <dbReference type="NCBI Taxonomy" id="576137"/>
    <lineage>
        <taxon>Eukaryota</taxon>
        <taxon>Fungi</taxon>
        <taxon>Dikarya</taxon>
        <taxon>Ascomycota</taxon>
        <taxon>Pezizomycotina</taxon>
        <taxon>Leotiomycetes</taxon>
        <taxon>Helotiales</taxon>
        <taxon>Mollisiaceae</taxon>
        <taxon>Phialocephala</taxon>
        <taxon>Phialocephala fortinii species complex</taxon>
    </lineage>
</organism>
<dbReference type="PANTHER" id="PTHR10039:SF5">
    <property type="entry name" value="NACHT DOMAIN-CONTAINING PROTEIN"/>
    <property type="match status" value="1"/>
</dbReference>
<dbReference type="Proteomes" id="UP000184330">
    <property type="component" value="Unassembled WGS sequence"/>
</dbReference>
<reference evidence="5 6" key="1">
    <citation type="submission" date="2016-03" db="EMBL/GenBank/DDBJ databases">
        <authorList>
            <person name="Ploux O."/>
        </authorList>
    </citation>
    <scope>NUCLEOTIDE SEQUENCE [LARGE SCALE GENOMIC DNA]</scope>
    <source>
        <strain evidence="5 6">UAMH 11012</strain>
    </source>
</reference>
<dbReference type="InterPro" id="IPR056693">
    <property type="entry name" value="DUF7791"/>
</dbReference>
<evidence type="ECO:0000259" key="3">
    <source>
        <dbReference type="Pfam" id="PF24883"/>
    </source>
</evidence>
<dbReference type="Gene3D" id="3.40.50.1820">
    <property type="entry name" value="alpha/beta hydrolase"/>
    <property type="match status" value="1"/>
</dbReference>
<dbReference type="OrthoDB" id="1658288at2759"/>
<dbReference type="PANTHER" id="PTHR10039">
    <property type="entry name" value="AMELOGENIN"/>
    <property type="match status" value="1"/>
</dbReference>
<keyword evidence="6" id="KW-1185">Reference proteome</keyword>
<keyword evidence="1" id="KW-0677">Repeat</keyword>
<dbReference type="InterPro" id="IPR027417">
    <property type="entry name" value="P-loop_NTPase"/>
</dbReference>
<dbReference type="EMBL" id="FJOG01000075">
    <property type="protein sequence ID" value="CZR69613.1"/>
    <property type="molecule type" value="Genomic_DNA"/>
</dbReference>